<proteinExistence type="predicted"/>
<sequence length="103" mass="11349">MHGLSFFVHDSWFMVHGTKQLRLNLQAIAKASLKAVKDSGGSAHISYPSDKTGDGDGFAPNFTIRLTSLNLKGHRRTTTTLTLPTIPYWLSAEDKTIKSKQSC</sequence>
<comment type="caution">
    <text evidence="1">The sequence shown here is derived from an EMBL/GenBank/DDBJ whole genome shotgun (WGS) entry which is preliminary data.</text>
</comment>
<evidence type="ECO:0000313" key="1">
    <source>
        <dbReference type="EMBL" id="MBW4548249.1"/>
    </source>
</evidence>
<reference evidence="1" key="2">
    <citation type="journal article" date="2022" name="Microbiol. Resour. Announc.">
        <title>Metagenome Sequencing to Explore Phylogenomics of Terrestrial Cyanobacteria.</title>
        <authorList>
            <person name="Ward R.D."/>
            <person name="Stajich J.E."/>
            <person name="Johansen J.R."/>
            <person name="Huntemann M."/>
            <person name="Clum A."/>
            <person name="Foster B."/>
            <person name="Foster B."/>
            <person name="Roux S."/>
            <person name="Palaniappan K."/>
            <person name="Varghese N."/>
            <person name="Mukherjee S."/>
            <person name="Reddy T.B.K."/>
            <person name="Daum C."/>
            <person name="Copeland A."/>
            <person name="Chen I.A."/>
            <person name="Ivanova N.N."/>
            <person name="Kyrpides N.C."/>
            <person name="Shapiro N."/>
            <person name="Eloe-Fadrosh E.A."/>
            <person name="Pietrasiak N."/>
        </authorList>
    </citation>
    <scope>NUCLEOTIDE SEQUENCE</scope>
    <source>
        <strain evidence="1">CPER-KK1</strain>
    </source>
</reference>
<protein>
    <submittedName>
        <fullName evidence="1">Uncharacterized protein</fullName>
    </submittedName>
</protein>
<accession>A0A951UCQ2</accession>
<gene>
    <name evidence="1" type="ORF">KME25_27975</name>
</gene>
<dbReference type="AlphaFoldDB" id="A0A951UCQ2"/>
<organism evidence="1 2">
    <name type="scientific">Symplocastrum torsivum CPER-KK1</name>
    <dbReference type="NCBI Taxonomy" id="450513"/>
    <lineage>
        <taxon>Bacteria</taxon>
        <taxon>Bacillati</taxon>
        <taxon>Cyanobacteriota</taxon>
        <taxon>Cyanophyceae</taxon>
        <taxon>Oscillatoriophycideae</taxon>
        <taxon>Oscillatoriales</taxon>
        <taxon>Microcoleaceae</taxon>
        <taxon>Symplocastrum</taxon>
    </lineage>
</organism>
<name>A0A951UCQ2_9CYAN</name>
<evidence type="ECO:0000313" key="2">
    <source>
        <dbReference type="Proteomes" id="UP000753908"/>
    </source>
</evidence>
<reference evidence="1" key="1">
    <citation type="submission" date="2021-05" db="EMBL/GenBank/DDBJ databases">
        <authorList>
            <person name="Pietrasiak N."/>
            <person name="Ward R."/>
            <person name="Stajich J.E."/>
            <person name="Kurbessoian T."/>
        </authorList>
    </citation>
    <scope>NUCLEOTIDE SEQUENCE</scope>
    <source>
        <strain evidence="1">CPER-KK1</strain>
    </source>
</reference>
<dbReference type="EMBL" id="JAHHIF010000057">
    <property type="protein sequence ID" value="MBW4548249.1"/>
    <property type="molecule type" value="Genomic_DNA"/>
</dbReference>
<dbReference type="Proteomes" id="UP000753908">
    <property type="component" value="Unassembled WGS sequence"/>
</dbReference>